<evidence type="ECO:0000313" key="2">
    <source>
        <dbReference type="Proteomes" id="UP001213680"/>
    </source>
</evidence>
<dbReference type="Pfam" id="PF09661">
    <property type="entry name" value="DUF2398"/>
    <property type="match status" value="1"/>
</dbReference>
<reference evidence="1 2" key="1">
    <citation type="submission" date="2023-02" db="EMBL/GenBank/DDBJ databases">
        <title>A bacterium isolated from plastisphere.</title>
        <authorList>
            <person name="Sun Y."/>
        </authorList>
    </citation>
    <scope>NUCLEOTIDE SEQUENCE [LARGE SCALE GENOMIC DNA]</scope>
    <source>
        <strain evidence="2">a-1</strain>
    </source>
</reference>
<proteinExistence type="predicted"/>
<dbReference type="RefSeq" id="WP_274357012.1">
    <property type="nucleotide sequence ID" value="NZ_CP118099.1"/>
</dbReference>
<keyword evidence="2" id="KW-1185">Reference proteome</keyword>
<sequence length="385" mass="46022">MSEEGKVDERMQDALGILFEQFWVLRTEQPVVYQKIREREHQLKRYVTEKFGFDLIVHQHFIKLEKLPVDPKPWMGIQAFTEPMDYAIFCCALAFTESKSVDEQFLLSHITEDIQEMYPGDLPLDWTNYRHRKSLVRALKQLDELKLIRAVDGDVDLFATNETEEVLYEVSVHARYFMRSYPEDLFNYETMEDILTSEWSRQKEDERRKRVYRKLMFSPIVYRESKDDLDFSYIRNFRNRLVDEFEKYTPFRLEVFKNAAMLVLPEQKQRYTLFPNQKGVTSVALHVANHIRKRELPINEMGEIRITMLEFERIVETVQLEWGPGWAKQYREDSPKKVANELVSLLLEWEFGYVETDSGILVIQSGFGRTTGYYPERFVKEMMDK</sequence>
<name>A0ABY7WZD8_9BACL</name>
<dbReference type="EMBL" id="CP118099">
    <property type="protein sequence ID" value="WDH76241.1"/>
    <property type="molecule type" value="Genomic_DNA"/>
</dbReference>
<gene>
    <name evidence="1" type="ORF">PTI97_01570</name>
</gene>
<protein>
    <submittedName>
        <fullName evidence="1">TIGR02678 family protein</fullName>
    </submittedName>
</protein>
<evidence type="ECO:0000313" key="1">
    <source>
        <dbReference type="EMBL" id="WDH76241.1"/>
    </source>
</evidence>
<dbReference type="InterPro" id="IPR013494">
    <property type="entry name" value="CHP02678"/>
</dbReference>
<dbReference type="Proteomes" id="UP001213680">
    <property type="component" value="Chromosome"/>
</dbReference>
<accession>A0ABY7WZD8</accession>
<organism evidence="1 2">
    <name type="scientific">Exiguobacterium marinum</name>
    <dbReference type="NCBI Taxonomy" id="273528"/>
    <lineage>
        <taxon>Bacteria</taxon>
        <taxon>Bacillati</taxon>
        <taxon>Bacillota</taxon>
        <taxon>Bacilli</taxon>
        <taxon>Bacillales</taxon>
        <taxon>Bacillales Family XII. Incertae Sedis</taxon>
        <taxon>Exiguobacterium</taxon>
    </lineage>
</organism>
<dbReference type="NCBIfam" id="TIGR02678">
    <property type="entry name" value="TIGR02678 family protein"/>
    <property type="match status" value="1"/>
</dbReference>